<dbReference type="RefSeq" id="WP_179238867.1">
    <property type="nucleotide sequence ID" value="NZ_JACBNQ010000018.1"/>
</dbReference>
<dbReference type="EMBL" id="JACBNQ010000018">
    <property type="protein sequence ID" value="NYB75160.1"/>
    <property type="molecule type" value="Genomic_DNA"/>
</dbReference>
<dbReference type="Proteomes" id="UP000611629">
    <property type="component" value="Unassembled WGS sequence"/>
</dbReference>
<accession>A0A974GXK5</accession>
<gene>
    <name evidence="1" type="ORF">HZF24_13510</name>
</gene>
<comment type="caution">
    <text evidence="1">The sequence shown here is derived from an EMBL/GenBank/DDBJ whole genome shotgun (WGS) entry which is preliminary data.</text>
</comment>
<keyword evidence="2" id="KW-1185">Reference proteome</keyword>
<sequence>MIKSRIAEIVFDVEKYIEIIELNRFNNMFFVVAAVGIIEGNIQVSKEDNRITLLDIYNVNCKNSDYIFLSLYNLIKSNSDLYNYIVKYFNLWHGREFKEFTYDNYHKNELKNNFNQLISLIYDELKYAIKNKDYETISIYESFLYNIIEEFK</sequence>
<organism evidence="1 2">
    <name type="scientific">Sedimentibacter hydroxybenzoicus DSM 7310</name>
    <dbReference type="NCBI Taxonomy" id="1123245"/>
    <lineage>
        <taxon>Bacteria</taxon>
        <taxon>Bacillati</taxon>
        <taxon>Bacillota</taxon>
        <taxon>Tissierellia</taxon>
        <taxon>Sedimentibacter</taxon>
    </lineage>
</organism>
<evidence type="ECO:0000313" key="2">
    <source>
        <dbReference type="Proteomes" id="UP000611629"/>
    </source>
</evidence>
<evidence type="ECO:0000313" key="1">
    <source>
        <dbReference type="EMBL" id="NYB75160.1"/>
    </source>
</evidence>
<protein>
    <submittedName>
        <fullName evidence="1">Uncharacterized protein</fullName>
    </submittedName>
</protein>
<name>A0A974GXK5_SEDHY</name>
<proteinExistence type="predicted"/>
<dbReference type="AlphaFoldDB" id="A0A974GXK5"/>
<reference evidence="1" key="1">
    <citation type="submission" date="2020-07" db="EMBL/GenBank/DDBJ databases">
        <title>Genomic analysis of a strain of Sedimentibacter Hydroxybenzoicus DSM7310.</title>
        <authorList>
            <person name="Ma S."/>
        </authorList>
    </citation>
    <scope>NUCLEOTIDE SEQUENCE</scope>
    <source>
        <strain evidence="1">DSM 7310</strain>
    </source>
</reference>